<dbReference type="Gene3D" id="3.30.1390.10">
    <property type="match status" value="1"/>
</dbReference>
<dbReference type="OrthoDB" id="3298842at2"/>
<protein>
    <submittedName>
        <fullName evidence="1">Ribosomal protein L7/L12</fullName>
    </submittedName>
</protein>
<dbReference type="AlphaFoldDB" id="A0A516G6V8"/>
<dbReference type="Proteomes" id="UP000315395">
    <property type="component" value="Chromosome"/>
</dbReference>
<evidence type="ECO:0000313" key="2">
    <source>
        <dbReference type="Proteomes" id="UP000315395"/>
    </source>
</evidence>
<keyword evidence="1" id="KW-0687">Ribonucleoprotein</keyword>
<dbReference type="EMBL" id="CP041616">
    <property type="protein sequence ID" value="QDO87261.1"/>
    <property type="molecule type" value="Genomic_DNA"/>
</dbReference>
<gene>
    <name evidence="1" type="ORF">FNH13_02045</name>
</gene>
<dbReference type="RefSeq" id="WP_143781919.1">
    <property type="nucleotide sequence ID" value="NZ_CP041616.1"/>
</dbReference>
<proteinExistence type="predicted"/>
<organism evidence="1 2">
    <name type="scientific">Ornithinimicrobium ciconiae</name>
    <dbReference type="NCBI Taxonomy" id="2594265"/>
    <lineage>
        <taxon>Bacteria</taxon>
        <taxon>Bacillati</taxon>
        <taxon>Actinomycetota</taxon>
        <taxon>Actinomycetes</taxon>
        <taxon>Micrococcales</taxon>
        <taxon>Ornithinimicrobiaceae</taxon>
        <taxon>Ornithinimicrobium</taxon>
    </lineage>
</organism>
<evidence type="ECO:0000313" key="1">
    <source>
        <dbReference type="EMBL" id="QDO87261.1"/>
    </source>
</evidence>
<dbReference type="KEGG" id="orz:FNH13_02045"/>
<accession>A0A516G6V8</accession>
<keyword evidence="2" id="KW-1185">Reference proteome</keyword>
<dbReference type="InterPro" id="IPR014719">
    <property type="entry name" value="Ribosomal_bL12_C/ClpS-like"/>
</dbReference>
<sequence length="82" mass="8836">MGLFGNDDSSQVAALTMRVTQLEQRVEQLAQLVGAPAAPQDPRMDEVIRLKRAGEPIAAIKLLREIQPGLGLADAKAIVDQM</sequence>
<reference evidence="1 2" key="1">
    <citation type="submission" date="2019-07" db="EMBL/GenBank/DDBJ databases">
        <title>complete genome sequencing of Ornithinimicrobium sp. H23M54.</title>
        <authorList>
            <person name="Bae J.-W."/>
            <person name="Lee S.-Y."/>
        </authorList>
    </citation>
    <scope>NUCLEOTIDE SEQUENCE [LARGE SCALE GENOMIC DNA]</scope>
    <source>
        <strain evidence="1 2">H23M54</strain>
    </source>
</reference>
<keyword evidence="1" id="KW-0689">Ribosomal protein</keyword>
<dbReference type="GO" id="GO:0005840">
    <property type="term" value="C:ribosome"/>
    <property type="evidence" value="ECO:0007669"/>
    <property type="project" value="UniProtKB-KW"/>
</dbReference>
<name>A0A516G6V8_9MICO</name>